<dbReference type="STRING" id="290052.ASU35_05285"/>
<evidence type="ECO:0000313" key="2">
    <source>
        <dbReference type="Proteomes" id="UP000054874"/>
    </source>
</evidence>
<proteinExistence type="predicted"/>
<organism evidence="1 2">
    <name type="scientific">Acetivibrio ethanolgignens</name>
    <dbReference type="NCBI Taxonomy" id="290052"/>
    <lineage>
        <taxon>Bacteria</taxon>
        <taxon>Bacillati</taxon>
        <taxon>Bacillota</taxon>
        <taxon>Clostridia</taxon>
        <taxon>Eubacteriales</taxon>
        <taxon>Oscillospiraceae</taxon>
        <taxon>Acetivibrio</taxon>
    </lineage>
</organism>
<dbReference type="OrthoDB" id="1684751at2"/>
<gene>
    <name evidence="1" type="ORF">ASU35_05285</name>
</gene>
<accession>A0A0V8QIY8</accession>
<evidence type="ECO:0000313" key="1">
    <source>
        <dbReference type="EMBL" id="KSV60587.1"/>
    </source>
</evidence>
<dbReference type="GO" id="GO:0003677">
    <property type="term" value="F:DNA binding"/>
    <property type="evidence" value="ECO:0007669"/>
    <property type="project" value="UniProtKB-KW"/>
</dbReference>
<reference evidence="1 2" key="1">
    <citation type="submission" date="2015-11" db="EMBL/GenBank/DDBJ databases">
        <title>Butyribacter intestini gen. nov., sp. nov., a butyric acid-producing bacterium of the family Lachnospiraceae isolated from the human faeces.</title>
        <authorList>
            <person name="Zou Y."/>
            <person name="Xue W."/>
            <person name="Luo G."/>
            <person name="Lv M."/>
        </authorList>
    </citation>
    <scope>NUCLEOTIDE SEQUENCE [LARGE SCALE GENOMIC DNA]</scope>
    <source>
        <strain evidence="1 2">ACET-33324</strain>
    </source>
</reference>
<comment type="caution">
    <text evidence="1">The sequence shown here is derived from an EMBL/GenBank/DDBJ whole genome shotgun (WGS) entry which is preliminary data.</text>
</comment>
<keyword evidence="2" id="KW-1185">Reference proteome</keyword>
<dbReference type="RefSeq" id="WP_058351304.1">
    <property type="nucleotide sequence ID" value="NZ_CABMMD010000002.1"/>
</dbReference>
<dbReference type="AlphaFoldDB" id="A0A0V8QIY8"/>
<sequence>MKEKMKWNDYNSLPLILDVTDIQHIMGISRASAYELVHTPGVPVVRSGRLIKISKKAFFNWLDSGGNSHENEKEKTT</sequence>
<dbReference type="EMBL" id="LNAM01000002">
    <property type="protein sequence ID" value="KSV60587.1"/>
    <property type="molecule type" value="Genomic_DNA"/>
</dbReference>
<name>A0A0V8QIY8_9FIRM</name>
<keyword evidence="1" id="KW-0238">DNA-binding</keyword>
<protein>
    <submittedName>
        <fullName evidence="1">DNA-binding protein</fullName>
    </submittedName>
</protein>
<dbReference type="Proteomes" id="UP000054874">
    <property type="component" value="Unassembled WGS sequence"/>
</dbReference>